<organism evidence="2 3">
    <name type="scientific">Sphingomonas endophytica</name>
    <dbReference type="NCBI Taxonomy" id="869719"/>
    <lineage>
        <taxon>Bacteria</taxon>
        <taxon>Pseudomonadati</taxon>
        <taxon>Pseudomonadota</taxon>
        <taxon>Alphaproteobacteria</taxon>
        <taxon>Sphingomonadales</taxon>
        <taxon>Sphingomonadaceae</taxon>
        <taxon>Sphingomonas</taxon>
    </lineage>
</organism>
<dbReference type="SUPFAM" id="SSF141371">
    <property type="entry name" value="PilZ domain-like"/>
    <property type="match status" value="1"/>
</dbReference>
<dbReference type="RefSeq" id="WP_184504283.1">
    <property type="nucleotide sequence ID" value="NZ_JACHBT010000004.1"/>
</dbReference>
<evidence type="ECO:0000259" key="1">
    <source>
        <dbReference type="Pfam" id="PF07238"/>
    </source>
</evidence>
<evidence type="ECO:0000313" key="3">
    <source>
        <dbReference type="Proteomes" id="UP000522313"/>
    </source>
</evidence>
<dbReference type="AlphaFoldDB" id="A0A7X0JAW3"/>
<name>A0A7X0JAW3_9SPHN</name>
<evidence type="ECO:0000313" key="2">
    <source>
        <dbReference type="EMBL" id="MBB6503910.1"/>
    </source>
</evidence>
<dbReference type="EMBL" id="JACHBT010000004">
    <property type="protein sequence ID" value="MBB6503910.1"/>
    <property type="molecule type" value="Genomic_DNA"/>
</dbReference>
<dbReference type="GO" id="GO:0035438">
    <property type="term" value="F:cyclic-di-GMP binding"/>
    <property type="evidence" value="ECO:0007669"/>
    <property type="project" value="InterPro"/>
</dbReference>
<reference evidence="2 3" key="1">
    <citation type="submission" date="2020-08" db="EMBL/GenBank/DDBJ databases">
        <title>The Agave Microbiome: Exploring the role of microbial communities in plant adaptations to desert environments.</title>
        <authorList>
            <person name="Partida-Martinez L.P."/>
        </authorList>
    </citation>
    <scope>NUCLEOTIDE SEQUENCE [LARGE SCALE GENOMIC DNA]</scope>
    <source>
        <strain evidence="2 3">AS3.13</strain>
    </source>
</reference>
<sequence length="117" mass="12716">MSDSPPREPRSSVILYARIDHRDRSVEARVRNLSVTGACIDNPGELTKGDLLEVTMGSLAALPAEVMWTSPTLAGLHFTRGAIDLAEARKPRDRGATGPKVSAGWISNIHHAYRRDG</sequence>
<protein>
    <recommendedName>
        <fullName evidence="1">PilZ domain-containing protein</fullName>
    </recommendedName>
</protein>
<dbReference type="Pfam" id="PF07238">
    <property type="entry name" value="PilZ"/>
    <property type="match status" value="1"/>
</dbReference>
<feature type="domain" description="PilZ" evidence="1">
    <location>
        <begin position="7"/>
        <end position="81"/>
    </location>
</feature>
<proteinExistence type="predicted"/>
<dbReference type="InterPro" id="IPR009875">
    <property type="entry name" value="PilZ_domain"/>
</dbReference>
<dbReference type="Proteomes" id="UP000522313">
    <property type="component" value="Unassembled WGS sequence"/>
</dbReference>
<reference evidence="2 3" key="2">
    <citation type="submission" date="2020-08" db="EMBL/GenBank/DDBJ databases">
        <authorList>
            <person name="Partida-Martinez L."/>
            <person name="Huntemann M."/>
            <person name="Clum A."/>
            <person name="Wang J."/>
            <person name="Palaniappan K."/>
            <person name="Ritter S."/>
            <person name="Chen I.-M."/>
            <person name="Stamatis D."/>
            <person name="Reddy T."/>
            <person name="O'Malley R."/>
            <person name="Daum C."/>
            <person name="Shapiro N."/>
            <person name="Ivanova N."/>
            <person name="Kyrpides N."/>
            <person name="Woyke T."/>
        </authorList>
    </citation>
    <scope>NUCLEOTIDE SEQUENCE [LARGE SCALE GENOMIC DNA]</scope>
    <source>
        <strain evidence="2 3">AS3.13</strain>
    </source>
</reference>
<accession>A0A7X0JAW3</accession>
<dbReference type="Gene3D" id="2.40.10.220">
    <property type="entry name" value="predicted glycosyltransferase like domains"/>
    <property type="match status" value="1"/>
</dbReference>
<comment type="caution">
    <text evidence="2">The sequence shown here is derived from an EMBL/GenBank/DDBJ whole genome shotgun (WGS) entry which is preliminary data.</text>
</comment>
<gene>
    <name evidence="2" type="ORF">F4693_000868</name>
</gene>